<dbReference type="EMBL" id="QKYU01000032">
    <property type="protein sequence ID" value="PZW38924.1"/>
    <property type="molecule type" value="Genomic_DNA"/>
</dbReference>
<proteinExistence type="predicted"/>
<name>A0A2W7HWR0_9PROT</name>
<keyword evidence="2" id="KW-1185">Reference proteome</keyword>
<comment type="caution">
    <text evidence="1">The sequence shown here is derived from an EMBL/GenBank/DDBJ whole genome shotgun (WGS) entry which is preliminary data.</text>
</comment>
<dbReference type="Proteomes" id="UP000249688">
    <property type="component" value="Unassembled WGS sequence"/>
</dbReference>
<evidence type="ECO:0000313" key="2">
    <source>
        <dbReference type="Proteomes" id="UP000249688"/>
    </source>
</evidence>
<reference evidence="1 2" key="1">
    <citation type="submission" date="2018-06" db="EMBL/GenBank/DDBJ databases">
        <title>Genomic Encyclopedia of Archaeal and Bacterial Type Strains, Phase II (KMG-II): from individual species to whole genera.</title>
        <authorList>
            <person name="Goeker M."/>
        </authorList>
    </citation>
    <scope>NUCLEOTIDE SEQUENCE [LARGE SCALE GENOMIC DNA]</scope>
    <source>
        <strain evidence="1 2">DSM 24525</strain>
    </source>
</reference>
<gene>
    <name evidence="1" type="ORF">C8P66_1327</name>
</gene>
<organism evidence="1 2">
    <name type="scientific">Humitalea rosea</name>
    <dbReference type="NCBI Taxonomy" id="990373"/>
    <lineage>
        <taxon>Bacteria</taxon>
        <taxon>Pseudomonadati</taxon>
        <taxon>Pseudomonadota</taxon>
        <taxon>Alphaproteobacteria</taxon>
        <taxon>Acetobacterales</taxon>
        <taxon>Roseomonadaceae</taxon>
        <taxon>Humitalea</taxon>
    </lineage>
</organism>
<accession>A0A2W7HWR0</accession>
<protein>
    <submittedName>
        <fullName evidence="1">Uncharacterized protein</fullName>
    </submittedName>
</protein>
<sequence length="159" mass="16748">MTTRGLPDWPWTGHDTADLPLPEALLIDVTRRWAAAWLSGRPTLPAIMPPFVAEDASDAAGPAEAMIRAVAGGRSLRVGLPATPQVVGDETLLLLACTICQRASRTEALAAWCAILPPQNAYCAMGHALAMGSRLRLAGLVLSPPFGQPACRARAGRNC</sequence>
<dbReference type="AlphaFoldDB" id="A0A2W7HWR0"/>
<evidence type="ECO:0000313" key="1">
    <source>
        <dbReference type="EMBL" id="PZW38924.1"/>
    </source>
</evidence>